<dbReference type="Proteomes" id="UP000308600">
    <property type="component" value="Unassembled WGS sequence"/>
</dbReference>
<dbReference type="EMBL" id="ML208390">
    <property type="protein sequence ID" value="TFK66945.1"/>
    <property type="molecule type" value="Genomic_DNA"/>
</dbReference>
<evidence type="ECO:0000313" key="1">
    <source>
        <dbReference type="EMBL" id="TFK66945.1"/>
    </source>
</evidence>
<gene>
    <name evidence="1" type="ORF">BDN72DRAFT_916263</name>
</gene>
<reference evidence="1 2" key="1">
    <citation type="journal article" date="2019" name="Nat. Ecol. Evol.">
        <title>Megaphylogeny resolves global patterns of mushroom evolution.</title>
        <authorList>
            <person name="Varga T."/>
            <person name="Krizsan K."/>
            <person name="Foldi C."/>
            <person name="Dima B."/>
            <person name="Sanchez-Garcia M."/>
            <person name="Sanchez-Ramirez S."/>
            <person name="Szollosi G.J."/>
            <person name="Szarkandi J.G."/>
            <person name="Papp V."/>
            <person name="Albert L."/>
            <person name="Andreopoulos W."/>
            <person name="Angelini C."/>
            <person name="Antonin V."/>
            <person name="Barry K.W."/>
            <person name="Bougher N.L."/>
            <person name="Buchanan P."/>
            <person name="Buyck B."/>
            <person name="Bense V."/>
            <person name="Catcheside P."/>
            <person name="Chovatia M."/>
            <person name="Cooper J."/>
            <person name="Damon W."/>
            <person name="Desjardin D."/>
            <person name="Finy P."/>
            <person name="Geml J."/>
            <person name="Haridas S."/>
            <person name="Hughes K."/>
            <person name="Justo A."/>
            <person name="Karasinski D."/>
            <person name="Kautmanova I."/>
            <person name="Kiss B."/>
            <person name="Kocsube S."/>
            <person name="Kotiranta H."/>
            <person name="LaButti K.M."/>
            <person name="Lechner B.E."/>
            <person name="Liimatainen K."/>
            <person name="Lipzen A."/>
            <person name="Lukacs Z."/>
            <person name="Mihaltcheva S."/>
            <person name="Morgado L.N."/>
            <person name="Niskanen T."/>
            <person name="Noordeloos M.E."/>
            <person name="Ohm R.A."/>
            <person name="Ortiz-Santana B."/>
            <person name="Ovrebo C."/>
            <person name="Racz N."/>
            <person name="Riley R."/>
            <person name="Savchenko A."/>
            <person name="Shiryaev A."/>
            <person name="Soop K."/>
            <person name="Spirin V."/>
            <person name="Szebenyi C."/>
            <person name="Tomsovsky M."/>
            <person name="Tulloss R.E."/>
            <person name="Uehling J."/>
            <person name="Grigoriev I.V."/>
            <person name="Vagvolgyi C."/>
            <person name="Papp T."/>
            <person name="Martin F.M."/>
            <person name="Miettinen O."/>
            <person name="Hibbett D.S."/>
            <person name="Nagy L.G."/>
        </authorList>
    </citation>
    <scope>NUCLEOTIDE SEQUENCE [LARGE SCALE GENOMIC DNA]</scope>
    <source>
        <strain evidence="1 2">NL-1719</strain>
    </source>
</reference>
<protein>
    <submittedName>
        <fullName evidence="1">Uncharacterized protein</fullName>
    </submittedName>
</protein>
<accession>A0ACD3AMM0</accession>
<proteinExistence type="predicted"/>
<evidence type="ECO:0000313" key="2">
    <source>
        <dbReference type="Proteomes" id="UP000308600"/>
    </source>
</evidence>
<keyword evidence="2" id="KW-1185">Reference proteome</keyword>
<organism evidence="1 2">
    <name type="scientific">Pluteus cervinus</name>
    <dbReference type="NCBI Taxonomy" id="181527"/>
    <lineage>
        <taxon>Eukaryota</taxon>
        <taxon>Fungi</taxon>
        <taxon>Dikarya</taxon>
        <taxon>Basidiomycota</taxon>
        <taxon>Agaricomycotina</taxon>
        <taxon>Agaricomycetes</taxon>
        <taxon>Agaricomycetidae</taxon>
        <taxon>Agaricales</taxon>
        <taxon>Pluteineae</taxon>
        <taxon>Pluteaceae</taxon>
        <taxon>Pluteus</taxon>
    </lineage>
</organism>
<name>A0ACD3AMM0_9AGAR</name>
<sequence>MPTFTRSHSAISNSPIELLIEIFFLASVADPRLSFKDQRNALLTITWVSRHWRNVALDCPRLWSIIHLLFSSEFYGNGNRERRLALGFAHECIRRSKAVPISLFIDPFEFGKARTTEFLKSLLTRGSNHRPTPIRELTISTPFPECYGSECHHGILWDPTTLDVEMKTRANDKLSQSRDSYQVPIFVQRSMASSNDSLQHLDLGNCKFEWKSLFQSLPHTIAHLTICRPTQKIPVFEFLRILTYCENREQGIKPSFLKHLELNNVFPANPNSHVQMPGAFWSITHYSRQESHLTNRIQLPNLSTLKLLDVCAFTLCVLLDKMDVGVSTDVIICPSMLPKHFHMEVGLVAQVFKTLYQHASISKRHSGRIIEGLEIRSGHWGMSITFKTSIQLTSSSHNPISSQTHIQMVEHPGPFLEEIIEIFRHQSLLTNLTHLSLHLEHPLNISPFILFSTIFGHPERVPKLEEVEVSGWGGLSFLGCLDWCFRLRFSFWIRVNGLDGTGLRGGPKIEVNQMGGGPSERSRYGIRHGDKTQHPIEDSGRPLVPDPKSIPQPPTRFHPSIGQEELEEIVGTTCFPSLKTIKIETIPEDAKSVYTPDVSSLPLLDELAQHLYPIFMLEKWFGDEVRGSFSEEEFDQGLCTPEWIAPSIAMASREVARRSLFYEYKAGELVGEQGNKSVDVIMSGIAMEDYIAAIQSSSGWEWWKDYWNVSSSTLDKL</sequence>